<reference evidence="3" key="1">
    <citation type="journal article" date="2020" name="Nature">
        <title>Giant virus diversity and host interactions through global metagenomics.</title>
        <authorList>
            <person name="Schulz F."/>
            <person name="Roux S."/>
            <person name="Paez-Espino D."/>
            <person name="Jungbluth S."/>
            <person name="Walsh D.A."/>
            <person name="Denef V.J."/>
            <person name="McMahon K.D."/>
            <person name="Konstantinidis K.T."/>
            <person name="Eloe-Fadrosh E.A."/>
            <person name="Kyrpides N.C."/>
            <person name="Woyke T."/>
        </authorList>
    </citation>
    <scope>NUCLEOTIDE SEQUENCE</scope>
    <source>
        <strain evidence="3">GVMAG-M-3300023179-116</strain>
    </source>
</reference>
<name>A0A6C0E450_9ZZZZ</name>
<proteinExistence type="predicted"/>
<feature type="domain" description="Major capsid protein N-terminal" evidence="2">
    <location>
        <begin position="25"/>
        <end position="247"/>
    </location>
</feature>
<dbReference type="Pfam" id="PF16903">
    <property type="entry name" value="Capsid_N"/>
    <property type="match status" value="1"/>
</dbReference>
<dbReference type="GO" id="GO:0005198">
    <property type="term" value="F:structural molecule activity"/>
    <property type="evidence" value="ECO:0007669"/>
    <property type="project" value="InterPro"/>
</dbReference>
<organism evidence="3">
    <name type="scientific">viral metagenome</name>
    <dbReference type="NCBI Taxonomy" id="1070528"/>
    <lineage>
        <taxon>unclassified sequences</taxon>
        <taxon>metagenomes</taxon>
        <taxon>organismal metagenomes</taxon>
    </lineage>
</organism>
<dbReference type="SUPFAM" id="SSF49749">
    <property type="entry name" value="Group II dsDNA viruses VP"/>
    <property type="match status" value="2"/>
</dbReference>
<dbReference type="InterPro" id="IPR038519">
    <property type="entry name" value="MCP_C_sf"/>
</dbReference>
<feature type="domain" description="Major capsid protein C-terminal" evidence="1">
    <location>
        <begin position="310"/>
        <end position="506"/>
    </location>
</feature>
<sequence>MAGGLMNLVSEGQQNIILNGNPSKTFFKTTYAKYTNFGLQKFRVDFDGTKTLRLNEESYFTFKIPRYGDLLMDSYLSITLPTIWSPIFPPLENTVLSSITGATGYSGWAPYEFRWIQNLGALMISKISITCGNQTLQEYSGAYLLAMVQRDFPDDKKKLFDKMIGNIPELNDPANSGSRVNSYPNAHYTDNPAGAEPSIRGTILYVPINSWFSLNSQMSFPLVALQYNELHINVTFRPISEMFQIRDVFDQANNFPYVSPNFNYYYMQLHRFLQPPPDVEIGISSYIDTRTQWNANIHLICTYGFLSNDESRIFALNEQTYLIKQVYESIFYNVTGPNKVELNSLGMVASQMFYFQRSDANLRNEWSNYSNWPYNYLPYDLIQAPTNGIYPVFQTDSDGKKIPVFIGPGVNPDGKLTGWMITGDYNSQNTKEILLTMGILFDGEYRENMQPAGVYNYIEKYTRTPGNAPDGLYCYNYCLNTSPFVLQPSGAINMSKFNKIELEFVTIIPQLDPLAQVLTICDPITGTIIGINKPTWRIYDYNFNLIYFEERLNVIRFISGNCGVLYAN</sequence>
<evidence type="ECO:0008006" key="4">
    <source>
        <dbReference type="Google" id="ProtNLM"/>
    </source>
</evidence>
<dbReference type="Gene3D" id="2.70.9.10">
    <property type="entry name" value="Adenovirus Type 2 Hexon, domain 4"/>
    <property type="match status" value="1"/>
</dbReference>
<dbReference type="AlphaFoldDB" id="A0A6C0E450"/>
<accession>A0A6C0E450</accession>
<dbReference type="Pfam" id="PF04451">
    <property type="entry name" value="Capsid_NCLDV"/>
    <property type="match status" value="1"/>
</dbReference>
<evidence type="ECO:0000259" key="1">
    <source>
        <dbReference type="Pfam" id="PF04451"/>
    </source>
</evidence>
<evidence type="ECO:0000259" key="2">
    <source>
        <dbReference type="Pfam" id="PF16903"/>
    </source>
</evidence>
<dbReference type="Gene3D" id="2.70.9.20">
    <property type="entry name" value="Major capsid protein Vp54"/>
    <property type="match status" value="1"/>
</dbReference>
<dbReference type="InterPro" id="IPR007542">
    <property type="entry name" value="MCP_C"/>
</dbReference>
<dbReference type="EMBL" id="MN739731">
    <property type="protein sequence ID" value="QHT23401.1"/>
    <property type="molecule type" value="Genomic_DNA"/>
</dbReference>
<dbReference type="InterPro" id="IPR031654">
    <property type="entry name" value="Capsid_N"/>
</dbReference>
<protein>
    <recommendedName>
        <fullName evidence="4">Major capsid protein N-terminal domain-containing protein</fullName>
    </recommendedName>
</protein>
<evidence type="ECO:0000313" key="3">
    <source>
        <dbReference type="EMBL" id="QHT23401.1"/>
    </source>
</evidence>
<dbReference type="InterPro" id="IPR016112">
    <property type="entry name" value="VP_dsDNA_II"/>
</dbReference>